<proteinExistence type="predicted"/>
<name>A0A1H7JDU7_9EURY</name>
<reference evidence="1 2" key="1">
    <citation type="submission" date="2016-10" db="EMBL/GenBank/DDBJ databases">
        <authorList>
            <person name="de Groot N.N."/>
        </authorList>
    </citation>
    <scope>NUCLEOTIDE SEQUENCE [LARGE SCALE GENOMIC DNA]</scope>
    <source>
        <strain evidence="1 2">DSM 11978</strain>
    </source>
</reference>
<dbReference type="OrthoDB" id="52973at2157"/>
<dbReference type="Proteomes" id="UP000199506">
    <property type="component" value="Unassembled WGS sequence"/>
</dbReference>
<evidence type="ECO:0000313" key="2">
    <source>
        <dbReference type="Proteomes" id="UP000199506"/>
    </source>
</evidence>
<dbReference type="AlphaFoldDB" id="A0A1H7JDU7"/>
<gene>
    <name evidence="1" type="ORF">SAMN05216439_1373</name>
</gene>
<dbReference type="RefSeq" id="WP_069574773.1">
    <property type="nucleotide sequence ID" value="NZ_FOAK01000004.1"/>
</dbReference>
<organism evidence="1 2">
    <name type="scientific">Methanobrevibacter gottschalkii</name>
    <dbReference type="NCBI Taxonomy" id="190974"/>
    <lineage>
        <taxon>Archaea</taxon>
        <taxon>Methanobacteriati</taxon>
        <taxon>Methanobacteriota</taxon>
        <taxon>Methanomada group</taxon>
        <taxon>Methanobacteria</taxon>
        <taxon>Methanobacteriales</taxon>
        <taxon>Methanobacteriaceae</taxon>
        <taxon>Methanobrevibacter</taxon>
    </lineage>
</organism>
<accession>A0A1H7JDU7</accession>
<dbReference type="Pfam" id="PF09871">
    <property type="entry name" value="DUF2098"/>
    <property type="match status" value="1"/>
</dbReference>
<dbReference type="STRING" id="190974.SAMN05216439_1373"/>
<protein>
    <submittedName>
        <fullName evidence="1">Uncharacterized protein</fullName>
    </submittedName>
</protein>
<dbReference type="EMBL" id="FOAK01000004">
    <property type="protein sequence ID" value="SEK71535.1"/>
    <property type="molecule type" value="Genomic_DNA"/>
</dbReference>
<dbReference type="InterPro" id="IPR019209">
    <property type="entry name" value="DUF2098"/>
</dbReference>
<sequence length="98" mass="10755">MVFDARDIEIPLNSHVRYVDTGTMGEVVDERITDGIGWVKLGKTGLWYKSSHVELLAEKDIKKSSWGAGKDLDVEDLKEKAISFEELELSSDAGNGGG</sequence>
<evidence type="ECO:0000313" key="1">
    <source>
        <dbReference type="EMBL" id="SEK71535.1"/>
    </source>
</evidence>